<dbReference type="Proteomes" id="UP000887540">
    <property type="component" value="Unplaced"/>
</dbReference>
<name>A0A914CHC0_9BILA</name>
<proteinExistence type="predicted"/>
<evidence type="ECO:0000313" key="2">
    <source>
        <dbReference type="WBParaSite" id="ACRNAN_scaffold1088.g18321.t1"/>
    </source>
</evidence>
<dbReference type="WBParaSite" id="ACRNAN_scaffold1088.g18321.t1">
    <property type="protein sequence ID" value="ACRNAN_scaffold1088.g18321.t1"/>
    <property type="gene ID" value="ACRNAN_scaffold1088.g18321"/>
</dbReference>
<dbReference type="AlphaFoldDB" id="A0A914CHC0"/>
<keyword evidence="1" id="KW-1185">Reference proteome</keyword>
<sequence>MRLNGKDWYVADCPGPQNACTRPHIRGKFTDGAIKDITVHACATRLLNAFLGNPPNHTITYSGCVSMPIRKPRWSSTTSKTIFSTCFCVGDKCNKEPYCKVDEEKMDSCALPHFPRLTDDIEQRVLDLERLTQIV</sequence>
<organism evidence="1 2">
    <name type="scientific">Acrobeloides nanus</name>
    <dbReference type="NCBI Taxonomy" id="290746"/>
    <lineage>
        <taxon>Eukaryota</taxon>
        <taxon>Metazoa</taxon>
        <taxon>Ecdysozoa</taxon>
        <taxon>Nematoda</taxon>
        <taxon>Chromadorea</taxon>
        <taxon>Rhabditida</taxon>
        <taxon>Tylenchina</taxon>
        <taxon>Cephalobomorpha</taxon>
        <taxon>Cephaloboidea</taxon>
        <taxon>Cephalobidae</taxon>
        <taxon>Acrobeloides</taxon>
    </lineage>
</organism>
<reference evidence="2" key="1">
    <citation type="submission" date="2022-11" db="UniProtKB">
        <authorList>
            <consortium name="WormBaseParasite"/>
        </authorList>
    </citation>
    <scope>IDENTIFICATION</scope>
</reference>
<accession>A0A914CHC0</accession>
<protein>
    <submittedName>
        <fullName evidence="2">Uncharacterized protein</fullName>
    </submittedName>
</protein>
<evidence type="ECO:0000313" key="1">
    <source>
        <dbReference type="Proteomes" id="UP000887540"/>
    </source>
</evidence>